<dbReference type="Proteomes" id="UP000095284">
    <property type="component" value="Unplaced"/>
</dbReference>
<evidence type="ECO:0000313" key="5">
    <source>
        <dbReference type="WBParaSite" id="BXY_0649800.1"/>
    </source>
</evidence>
<feature type="compositionally biased region" description="Basic residues" evidence="1">
    <location>
        <begin position="1"/>
        <end position="13"/>
    </location>
</feature>
<evidence type="ECO:0000256" key="1">
    <source>
        <dbReference type="SAM" id="MobiDB-lite"/>
    </source>
</evidence>
<proteinExistence type="predicted"/>
<reference evidence="5" key="1">
    <citation type="submission" date="2016-11" db="UniProtKB">
        <authorList>
            <consortium name="WormBaseParasite"/>
        </authorList>
    </citation>
    <scope>IDENTIFICATION</scope>
</reference>
<dbReference type="Proteomes" id="UP000659654">
    <property type="component" value="Unassembled WGS sequence"/>
</dbReference>
<dbReference type="OrthoDB" id="10641617at2759"/>
<evidence type="ECO:0000313" key="4">
    <source>
        <dbReference type="Proteomes" id="UP000659654"/>
    </source>
</evidence>
<dbReference type="EMBL" id="CAJFDI010000006">
    <property type="protein sequence ID" value="CAD5235722.1"/>
    <property type="molecule type" value="Genomic_DNA"/>
</dbReference>
<evidence type="ECO:0000313" key="3">
    <source>
        <dbReference type="Proteomes" id="UP000095284"/>
    </source>
</evidence>
<dbReference type="EMBL" id="CAJFCV020000006">
    <property type="protein sequence ID" value="CAG9132259.1"/>
    <property type="molecule type" value="Genomic_DNA"/>
</dbReference>
<keyword evidence="4" id="KW-1185">Reference proteome</keyword>
<sequence>MPPKRTRKGKAASKKNEHPELVEQTKKEMEKCVQEWKQRDRQLEEETYKMISAKADAIAEEFTEKVGPEVAEMNVFEFIAEYAHLNPEEFKENDENVGLGDTTMMMIDTLKEKMAKHGDVLDRKVRQAIAEAKQSAIPEE</sequence>
<reference evidence="2" key="2">
    <citation type="submission" date="2020-09" db="EMBL/GenBank/DDBJ databases">
        <authorList>
            <person name="Kikuchi T."/>
        </authorList>
    </citation>
    <scope>NUCLEOTIDE SEQUENCE</scope>
    <source>
        <strain evidence="2">Ka4C1</strain>
    </source>
</reference>
<dbReference type="WBParaSite" id="BXY_0649800.1">
    <property type="protein sequence ID" value="BXY_0649800.1"/>
    <property type="gene ID" value="BXY_0649800"/>
</dbReference>
<organism evidence="3 5">
    <name type="scientific">Bursaphelenchus xylophilus</name>
    <name type="common">Pinewood nematode worm</name>
    <name type="synonym">Aphelenchoides xylophilus</name>
    <dbReference type="NCBI Taxonomy" id="6326"/>
    <lineage>
        <taxon>Eukaryota</taxon>
        <taxon>Metazoa</taxon>
        <taxon>Ecdysozoa</taxon>
        <taxon>Nematoda</taxon>
        <taxon>Chromadorea</taxon>
        <taxon>Rhabditida</taxon>
        <taxon>Tylenchina</taxon>
        <taxon>Tylenchomorpha</taxon>
        <taxon>Aphelenchoidea</taxon>
        <taxon>Aphelenchoididae</taxon>
        <taxon>Bursaphelenchus</taxon>
    </lineage>
</organism>
<evidence type="ECO:0000313" key="2">
    <source>
        <dbReference type="EMBL" id="CAD5235722.1"/>
    </source>
</evidence>
<gene>
    <name evidence="2" type="ORF">BXYJ_LOCUS15813</name>
</gene>
<dbReference type="AlphaFoldDB" id="A0A1I7S0H4"/>
<dbReference type="Proteomes" id="UP000582659">
    <property type="component" value="Unassembled WGS sequence"/>
</dbReference>
<protein>
    <submittedName>
        <fullName evidence="2">(pine wood nematode) hypothetical protein</fullName>
    </submittedName>
</protein>
<dbReference type="SMR" id="A0A1I7S0H4"/>
<name>A0A1I7S0H4_BURXY</name>
<feature type="compositionally biased region" description="Basic and acidic residues" evidence="1">
    <location>
        <begin position="14"/>
        <end position="26"/>
    </location>
</feature>
<feature type="region of interest" description="Disordered" evidence="1">
    <location>
        <begin position="1"/>
        <end position="26"/>
    </location>
</feature>
<accession>A0A1I7S0H4</accession>